<evidence type="ECO:0000256" key="7">
    <source>
        <dbReference type="ARBA" id="ARBA00022840"/>
    </source>
</evidence>
<dbReference type="PROSITE" id="PS50893">
    <property type="entry name" value="ABC_TRANSPORTER_2"/>
    <property type="match status" value="1"/>
</dbReference>
<evidence type="ECO:0000256" key="12">
    <source>
        <dbReference type="ARBA" id="ARBA00039316"/>
    </source>
</evidence>
<dbReference type="Gene3D" id="1.20.1580.10">
    <property type="entry name" value="ABC transporter ATPase like domain"/>
    <property type="match status" value="2"/>
</dbReference>
<dbReference type="InterPro" id="IPR003593">
    <property type="entry name" value="AAA+_ATPase"/>
</dbReference>
<dbReference type="PANTHER" id="PTHR43152">
    <property type="entry name" value="UVRABC SYSTEM PROTEIN A"/>
    <property type="match status" value="1"/>
</dbReference>
<evidence type="ECO:0000256" key="4">
    <source>
        <dbReference type="ARBA" id="ARBA00022741"/>
    </source>
</evidence>
<sequence length="746" mass="81327">MSIKVIGAREHNLKGIDVEIPRRQLTVVTGVSGSGKSSLVFDTIFSEAQRQYLESLSSYARMQLPRISPVAVDMIEGLSPSIVIDQNRLARNPRSTVGTVTEIYSLLRLLYSRLGTPSLSAGEYSYNTPSGACHACKGLGVELVGDPDTLLEWDLSLAQGAIRHRTWKVGSRYWNIIKASNLFDMNKPVKDFTDDELRLLLYSPRVDYQNDEPGYVQRFFFDGVFVRLNTRLADVRGASAGARAEDVKYFSTVNCHKCGGSRINARARGVTLNGRSIADLATMEIRDLCSYISTLEGSIADSIVPSIVRLLGILIDLGVGYLSLSRSVSTLSNGESQRIKLARQLGSSLTELIYVLDEPTVGLHARDVDHLTGVLKSLRDKPNTVLVVEHDMSLMRQADHIIDLGPGAGAYGGNIVAQGTPLEVMKGESVTGRYLRGELTIPINPQRRHPSGYLDLKNVSLHNLKGLHVCIPLGVLTCITGVSGSGKSSLVEVLLRRYPDIVVIDQTPVGKNPRGNTATYVGAFDEIRKEFAHRVGEKASLFSFNSVGACKACKGLGYHTINMHFLGDLSQVCEECGGQRYAPEVLHLTWSGMNIADILKMTVTDACEFFSNHSIKRKLAFLTEVGLGYLQLGQSLNTLSGGEAQRLKLAKRLSIPGYIYVLDEPTSGLHVADIQRLVSILNRLVDAGNTVLVVEHHLDVIKNADWIVDLGPEGGEHGGKIVAEGQPEAVAQAASSYTGRYLQEAL</sequence>
<dbReference type="GO" id="GO:0005524">
    <property type="term" value="F:ATP binding"/>
    <property type="evidence" value="ECO:0007669"/>
    <property type="project" value="UniProtKB-KW"/>
</dbReference>
<evidence type="ECO:0000259" key="14">
    <source>
        <dbReference type="PROSITE" id="PS50893"/>
    </source>
</evidence>
<keyword evidence="4" id="KW-0547">Nucleotide-binding</keyword>
<dbReference type="InterPro" id="IPR027417">
    <property type="entry name" value="P-loop_NTPase"/>
</dbReference>
<dbReference type="AlphaFoldDB" id="A0A1F8C1Y0"/>
<dbReference type="Gene3D" id="3.40.50.300">
    <property type="entry name" value="P-loop containing nucleotide triphosphate hydrolases"/>
    <property type="match status" value="3"/>
</dbReference>
<reference evidence="15 16" key="1">
    <citation type="journal article" date="2016" name="Nat. Commun.">
        <title>Thousands of microbial genomes shed light on interconnected biogeochemical processes in an aquifer system.</title>
        <authorList>
            <person name="Anantharaman K."/>
            <person name="Brown C.T."/>
            <person name="Hug L.A."/>
            <person name="Sharon I."/>
            <person name="Castelle C.J."/>
            <person name="Probst A.J."/>
            <person name="Thomas B.C."/>
            <person name="Singh A."/>
            <person name="Wilkins M.J."/>
            <person name="Karaoz U."/>
            <person name="Brodie E.L."/>
            <person name="Williams K.H."/>
            <person name="Hubbard S.S."/>
            <person name="Banfield J.F."/>
        </authorList>
    </citation>
    <scope>NUCLEOTIDE SEQUENCE [LARGE SCALE GENOMIC DNA]</scope>
</reference>
<comment type="caution">
    <text evidence="15">The sequence shown here is derived from an EMBL/GenBank/DDBJ whole genome shotgun (WGS) entry which is preliminary data.</text>
</comment>
<dbReference type="CDD" id="cd03270">
    <property type="entry name" value="ABC_UvrA_I"/>
    <property type="match status" value="1"/>
</dbReference>
<dbReference type="GO" id="GO:0016887">
    <property type="term" value="F:ATP hydrolysis activity"/>
    <property type="evidence" value="ECO:0007669"/>
    <property type="project" value="InterPro"/>
</dbReference>
<dbReference type="GO" id="GO:0003677">
    <property type="term" value="F:DNA binding"/>
    <property type="evidence" value="ECO:0007669"/>
    <property type="project" value="UniProtKB-KW"/>
</dbReference>
<name>A0A1F8C1Y0_9BACT</name>
<keyword evidence="6" id="KW-0228">DNA excision</keyword>
<evidence type="ECO:0000256" key="8">
    <source>
        <dbReference type="ARBA" id="ARBA00022881"/>
    </source>
</evidence>
<keyword evidence="9" id="KW-0238">DNA-binding</keyword>
<accession>A0A1F8C1Y0</accession>
<comment type="subcellular location">
    <subcellularLocation>
        <location evidence="1">Cytoplasm</location>
    </subcellularLocation>
</comment>
<keyword evidence="2" id="KW-0963">Cytoplasm</keyword>
<evidence type="ECO:0000256" key="11">
    <source>
        <dbReference type="ARBA" id="ARBA00038000"/>
    </source>
</evidence>
<evidence type="ECO:0000256" key="3">
    <source>
        <dbReference type="ARBA" id="ARBA00022737"/>
    </source>
</evidence>
<evidence type="ECO:0000256" key="10">
    <source>
        <dbReference type="ARBA" id="ARBA00023204"/>
    </source>
</evidence>
<dbReference type="SUPFAM" id="SSF52540">
    <property type="entry name" value="P-loop containing nucleoside triphosphate hydrolases"/>
    <property type="match status" value="2"/>
</dbReference>
<dbReference type="GO" id="GO:0005737">
    <property type="term" value="C:cytoplasm"/>
    <property type="evidence" value="ECO:0007669"/>
    <property type="project" value="UniProtKB-SubCell"/>
</dbReference>
<evidence type="ECO:0000256" key="13">
    <source>
        <dbReference type="ARBA" id="ARBA00042156"/>
    </source>
</evidence>
<keyword evidence="8" id="KW-0267">Excision nuclease</keyword>
<evidence type="ECO:0000313" key="15">
    <source>
        <dbReference type="EMBL" id="OGM70130.1"/>
    </source>
</evidence>
<dbReference type="SMART" id="SM00382">
    <property type="entry name" value="AAA"/>
    <property type="match status" value="2"/>
</dbReference>
<comment type="similarity">
    <text evidence="11">Belongs to the ABC transporter superfamily. UvrA family.</text>
</comment>
<evidence type="ECO:0000256" key="5">
    <source>
        <dbReference type="ARBA" id="ARBA00022763"/>
    </source>
</evidence>
<keyword evidence="7" id="KW-0067">ATP-binding</keyword>
<dbReference type="PANTHER" id="PTHR43152:SF1">
    <property type="entry name" value="UVRA PROTEIN"/>
    <property type="match status" value="1"/>
</dbReference>
<evidence type="ECO:0000313" key="16">
    <source>
        <dbReference type="Proteomes" id="UP000178429"/>
    </source>
</evidence>
<evidence type="ECO:0000256" key="2">
    <source>
        <dbReference type="ARBA" id="ARBA00022490"/>
    </source>
</evidence>
<keyword evidence="5" id="KW-0227">DNA damage</keyword>
<keyword evidence="10" id="KW-0234">DNA repair</keyword>
<gene>
    <name evidence="15" type="ORF">A2975_03575</name>
</gene>
<dbReference type="InterPro" id="IPR003439">
    <property type="entry name" value="ABC_transporter-like_ATP-bd"/>
</dbReference>
<evidence type="ECO:0000256" key="9">
    <source>
        <dbReference type="ARBA" id="ARBA00023125"/>
    </source>
</evidence>
<organism evidence="15 16">
    <name type="scientific">Candidatus Woesebacteria bacterium RIFCSPLOWO2_01_FULL_44_14</name>
    <dbReference type="NCBI Taxonomy" id="1802525"/>
    <lineage>
        <taxon>Bacteria</taxon>
        <taxon>Candidatus Woeseibacteriota</taxon>
    </lineage>
</organism>
<dbReference type="GO" id="GO:0004518">
    <property type="term" value="F:nuclease activity"/>
    <property type="evidence" value="ECO:0007669"/>
    <property type="project" value="UniProtKB-KW"/>
</dbReference>
<dbReference type="Proteomes" id="UP000178429">
    <property type="component" value="Unassembled WGS sequence"/>
</dbReference>
<dbReference type="EMBL" id="MGHL01000006">
    <property type="protein sequence ID" value="OGM70130.1"/>
    <property type="molecule type" value="Genomic_DNA"/>
</dbReference>
<dbReference type="STRING" id="1802525.A2975_03575"/>
<evidence type="ECO:0000256" key="1">
    <source>
        <dbReference type="ARBA" id="ARBA00004496"/>
    </source>
</evidence>
<proteinExistence type="inferred from homology"/>
<dbReference type="Gene3D" id="1.10.8.280">
    <property type="entry name" value="ABC transporter ATPase domain-like"/>
    <property type="match status" value="1"/>
</dbReference>
<dbReference type="Pfam" id="PF00005">
    <property type="entry name" value="ABC_tran"/>
    <property type="match status" value="1"/>
</dbReference>
<feature type="domain" description="ABC transporter" evidence="14">
    <location>
        <begin position="443"/>
        <end position="743"/>
    </location>
</feature>
<keyword evidence="3" id="KW-0677">Repeat</keyword>
<evidence type="ECO:0000256" key="6">
    <source>
        <dbReference type="ARBA" id="ARBA00022769"/>
    </source>
</evidence>
<dbReference type="GO" id="GO:0006281">
    <property type="term" value="P:DNA repair"/>
    <property type="evidence" value="ECO:0007669"/>
    <property type="project" value="UniProtKB-KW"/>
</dbReference>
<protein>
    <recommendedName>
        <fullName evidence="12">UvrABC system protein A</fullName>
    </recommendedName>
    <alternativeName>
        <fullName evidence="13">Excinuclease ABC subunit A</fullName>
    </alternativeName>
</protein>